<dbReference type="PANTHER" id="PTHR12911:SF8">
    <property type="entry name" value="KLAROID PROTEIN-RELATED"/>
    <property type="match status" value="1"/>
</dbReference>
<feature type="region of interest" description="Disordered" evidence="5">
    <location>
        <begin position="183"/>
        <end position="290"/>
    </location>
</feature>
<reference evidence="8 9" key="1">
    <citation type="submission" date="2019-06" db="EMBL/GenBank/DDBJ databases">
        <authorList>
            <person name="Broberg M."/>
        </authorList>
    </citation>
    <scope>NUCLEOTIDE SEQUENCE [LARGE SCALE GENOMIC DNA]</scope>
</reference>
<evidence type="ECO:0000256" key="3">
    <source>
        <dbReference type="ARBA" id="ARBA00022989"/>
    </source>
</evidence>
<feature type="region of interest" description="Disordered" evidence="5">
    <location>
        <begin position="356"/>
        <end position="384"/>
    </location>
</feature>
<dbReference type="PROSITE" id="PS51469">
    <property type="entry name" value="SUN"/>
    <property type="match status" value="1"/>
</dbReference>
<feature type="compositionally biased region" description="Polar residues" evidence="5">
    <location>
        <begin position="183"/>
        <end position="206"/>
    </location>
</feature>
<comment type="subcellular location">
    <subcellularLocation>
        <location evidence="1">Membrane</location>
    </subcellularLocation>
</comment>
<sequence length="995" mass="110678">MPPRRRATKGYSAADFSTDDDEPSILALEKPNLPKLRGTPSSRRQYTYGSDVEPEASPRYRHDQPVDLSNAVKGVLNRQHEEDQRSARARMPPPPPPKLAVDDGDQTDELAADHVQPAVEPKEQDKQRRAAPKARSYLHSEDTAPPQRKVITSALEQKTQAANPTDDLRSFGTESDFFVDATIVSSPGNLPPNGNFSKSVSRQSQPVLPGRLQEAPQPSSSEESEALPAREPLTRNRISKALNTGEKQKTQASATGSLRRSPRKSKLAAEVTSLPQEAETKQNGIIKKGKSLLGLRESRVKFANGHAPEHQFASHHSEQDDAIQQEIEACEARSQSAAAPSPWRDRWMKVQQLSPFSARARRAPAEESQTDSSEQEEEPEAPRDFVLPGEVGVDWGRILNPDTYLGPIFKLLDSILDALAVLLSTIKRSITRIAVPKNSSGASLVLLVLASVFFAMFVPWAAVLERGGSLIAAPTSWNVGESLDSIGGYIRSIPLPSWRRDKSGLWDIGEGLHEVEDYLRQYEKEFDSVKKNGLLNGDAIKKLQDIVPSVVHMELRDGKPVVSEAFWHAIRDLVRGDENVLSIERGADGAPHIKSDRRWRAIAAKLTTDPAFQTKLNLSLKGVEDTIDKKMTSQWDGWIKENDKRVLRVVDPLLKNLPTPPPDKDLDARIHEVVRKHLGSRQPTQEGAVVLREEFLRHLKSEFASHRSEIRSELDDLRPRLEQLIKDTVAAANDVKPAPDTMTREEITSLVHGLLRKALSEASLEALANGKIHSHFEVELKNEVNHFAQGAGATINEPLSSKTYDPMRRGVTRDYSRGVRGSLPYPHVAALDTWFEEGDCWCAARDVNHRGNPHGVTLAIQLGRRVIPQHLVIDHILPGATTDPGARPREIEIYADIEDSTIRERVRDFSATHFPEPTDWNSHQANLPKSFVKVGRFVYEGAELHDGTQLYRLSEELVHLGAATDQVAVRAISNYGAPNHTCFYRLRLFGQQVDD</sequence>
<dbReference type="Proteomes" id="UP000766486">
    <property type="component" value="Unassembled WGS sequence"/>
</dbReference>
<evidence type="ECO:0000313" key="8">
    <source>
        <dbReference type="EMBL" id="VUC28712.1"/>
    </source>
</evidence>
<accession>A0ABY6UC34</accession>
<evidence type="ECO:0000256" key="5">
    <source>
        <dbReference type="SAM" id="MobiDB-lite"/>
    </source>
</evidence>
<proteinExistence type="predicted"/>
<dbReference type="EMBL" id="CABFNS010000791">
    <property type="protein sequence ID" value="VUC28712.1"/>
    <property type="molecule type" value="Genomic_DNA"/>
</dbReference>
<name>A0ABY6UC34_BIOOC</name>
<evidence type="ECO:0000256" key="1">
    <source>
        <dbReference type="ARBA" id="ARBA00004370"/>
    </source>
</evidence>
<dbReference type="InterPro" id="IPR012919">
    <property type="entry name" value="SUN_dom"/>
</dbReference>
<keyword evidence="2 6" id="KW-0812">Transmembrane</keyword>
<dbReference type="InterPro" id="IPR045119">
    <property type="entry name" value="SUN1-5"/>
</dbReference>
<evidence type="ECO:0000256" key="4">
    <source>
        <dbReference type="ARBA" id="ARBA00023136"/>
    </source>
</evidence>
<feature type="transmembrane region" description="Helical" evidence="6">
    <location>
        <begin position="444"/>
        <end position="463"/>
    </location>
</feature>
<evidence type="ECO:0000256" key="6">
    <source>
        <dbReference type="SAM" id="Phobius"/>
    </source>
</evidence>
<organism evidence="8 9">
    <name type="scientific">Bionectria ochroleuca</name>
    <name type="common">Gliocladium roseum</name>
    <dbReference type="NCBI Taxonomy" id="29856"/>
    <lineage>
        <taxon>Eukaryota</taxon>
        <taxon>Fungi</taxon>
        <taxon>Dikarya</taxon>
        <taxon>Ascomycota</taxon>
        <taxon>Pezizomycotina</taxon>
        <taxon>Sordariomycetes</taxon>
        <taxon>Hypocreomycetidae</taxon>
        <taxon>Hypocreales</taxon>
        <taxon>Bionectriaceae</taxon>
        <taxon>Clonostachys</taxon>
    </lineage>
</organism>
<comment type="caution">
    <text evidence="8">The sequence shown here is derived from an EMBL/GenBank/DDBJ whole genome shotgun (WGS) entry which is preliminary data.</text>
</comment>
<keyword evidence="3 6" id="KW-1133">Transmembrane helix</keyword>
<evidence type="ECO:0000313" key="9">
    <source>
        <dbReference type="Proteomes" id="UP000766486"/>
    </source>
</evidence>
<dbReference type="Gene3D" id="2.60.120.260">
    <property type="entry name" value="Galactose-binding domain-like"/>
    <property type="match status" value="1"/>
</dbReference>
<gene>
    <name evidence="8" type="ORF">CLO192961_LOCUS244116</name>
</gene>
<dbReference type="PANTHER" id="PTHR12911">
    <property type="entry name" value="SAD1/UNC-84-LIKE PROTEIN-RELATED"/>
    <property type="match status" value="1"/>
</dbReference>
<feature type="domain" description="SUN" evidence="7">
    <location>
        <begin position="792"/>
        <end position="993"/>
    </location>
</feature>
<feature type="compositionally biased region" description="Low complexity" evidence="5">
    <location>
        <begin position="212"/>
        <end position="231"/>
    </location>
</feature>
<feature type="compositionally biased region" description="Basic and acidic residues" evidence="5">
    <location>
        <begin position="56"/>
        <end position="65"/>
    </location>
</feature>
<feature type="region of interest" description="Disordered" evidence="5">
    <location>
        <begin position="1"/>
        <end position="149"/>
    </location>
</feature>
<dbReference type="Pfam" id="PF07738">
    <property type="entry name" value="Sad1_UNC"/>
    <property type="match status" value="1"/>
</dbReference>
<keyword evidence="9" id="KW-1185">Reference proteome</keyword>
<evidence type="ECO:0000256" key="2">
    <source>
        <dbReference type="ARBA" id="ARBA00022692"/>
    </source>
</evidence>
<protein>
    <recommendedName>
        <fullName evidence="7">SUN domain-containing protein</fullName>
    </recommendedName>
</protein>
<keyword evidence="4 6" id="KW-0472">Membrane</keyword>
<evidence type="ECO:0000259" key="7">
    <source>
        <dbReference type="PROSITE" id="PS51469"/>
    </source>
</evidence>
<feature type="compositionally biased region" description="Polar residues" evidence="5">
    <location>
        <begin position="39"/>
        <end position="48"/>
    </location>
</feature>